<organism evidence="3 4">
    <name type="scientific">Purpureocillium lilacinum</name>
    <name type="common">Paecilomyces lilacinus</name>
    <dbReference type="NCBI Taxonomy" id="33203"/>
    <lineage>
        <taxon>Eukaryota</taxon>
        <taxon>Fungi</taxon>
        <taxon>Dikarya</taxon>
        <taxon>Ascomycota</taxon>
        <taxon>Pezizomycotina</taxon>
        <taxon>Sordariomycetes</taxon>
        <taxon>Hypocreomycetidae</taxon>
        <taxon>Hypocreales</taxon>
        <taxon>Ophiocordycipitaceae</taxon>
        <taxon>Purpureocillium</taxon>
    </lineage>
</organism>
<reference evidence="3" key="1">
    <citation type="submission" date="2015-05" db="EMBL/GenBank/DDBJ databases">
        <authorList>
            <person name="Wang D.B."/>
            <person name="Wang M."/>
        </authorList>
    </citation>
    <scope>NUCLEOTIDE SEQUENCE</scope>
    <source>
        <strain evidence="3">36-1</strain>
    </source>
</reference>
<reference evidence="2 5" key="4">
    <citation type="journal article" date="2024" name="Microbiol. Resour. Announc.">
        <title>Genome annotations for the ascomycete fungi Trichoderma harzianum, Trichoderma aggressivum, and Purpureocillium lilacinum.</title>
        <authorList>
            <person name="Beijen E.P.W."/>
            <person name="Ohm R.A."/>
        </authorList>
    </citation>
    <scope>NUCLEOTIDE SEQUENCE [LARGE SCALE GENOMIC DNA]</scope>
    <source>
        <strain evidence="2 5">CBS 150709</strain>
    </source>
</reference>
<dbReference type="EMBL" id="LCWV01000018">
    <property type="protein sequence ID" value="PWI67530.1"/>
    <property type="molecule type" value="Genomic_DNA"/>
</dbReference>
<protein>
    <submittedName>
        <fullName evidence="3">Uncharacterized protein</fullName>
    </submittedName>
</protein>
<reference evidence="2" key="3">
    <citation type="submission" date="2023-11" db="EMBL/GenBank/DDBJ databases">
        <authorList>
            <person name="Beijen E."/>
            <person name="Ohm R.A."/>
        </authorList>
    </citation>
    <scope>NUCLEOTIDE SEQUENCE</scope>
    <source>
        <strain evidence="2">CBS 150709</strain>
    </source>
</reference>
<comment type="caution">
    <text evidence="3">The sequence shown here is derived from an EMBL/GenBank/DDBJ whole genome shotgun (WGS) entry which is preliminary data.</text>
</comment>
<accession>A0A2U3DZ49</accession>
<feature type="region of interest" description="Disordered" evidence="1">
    <location>
        <begin position="1"/>
        <end position="54"/>
    </location>
</feature>
<evidence type="ECO:0000313" key="2">
    <source>
        <dbReference type="EMBL" id="KAK4088694.1"/>
    </source>
</evidence>
<dbReference type="EMBL" id="JAWRVI010000023">
    <property type="protein sequence ID" value="KAK4088694.1"/>
    <property type="molecule type" value="Genomic_DNA"/>
</dbReference>
<gene>
    <name evidence="3" type="ORF">PCL_02884</name>
    <name evidence="2" type="ORF">Purlil1_6905</name>
</gene>
<sequence length="331" mass="36024">MDRRVADGGRRRLCVSGKSSRRRRRTVDVDLIMNQHSNPGQRQLGGRSGRGDPPTVLYGPGQETTSDGVETHGVPWIAGPAGGAVACVKKKGMRSAMLGPGGLARRGAKLFGLPPNWGLHLSIWGSPRWAGGLCEEADGGRRARNELLAAWSNSKRRLRAGVSLGRAHGSLLGWYKKLTDGRAGRGRRADDPWGGHKDNLGIRGELNDNLGSDDSCLHVGPRPCAGGPRGGPWLRRTLQLFLSRVTWTLSQKLVARDGLAVTVHSPLHYRHCGIDEAPARICACCVFSVLRPSERERAQARGGKDHKMRQIRKQIVWPLLLLVSNSLPPMT</sequence>
<feature type="compositionally biased region" description="Basic and acidic residues" evidence="1">
    <location>
        <begin position="1"/>
        <end position="10"/>
    </location>
</feature>
<proteinExistence type="predicted"/>
<dbReference type="Proteomes" id="UP000245956">
    <property type="component" value="Unassembled WGS sequence"/>
</dbReference>
<keyword evidence="5" id="KW-1185">Reference proteome</keyword>
<evidence type="ECO:0000256" key="1">
    <source>
        <dbReference type="SAM" id="MobiDB-lite"/>
    </source>
</evidence>
<evidence type="ECO:0000313" key="4">
    <source>
        <dbReference type="Proteomes" id="UP000245956"/>
    </source>
</evidence>
<dbReference type="Proteomes" id="UP001287286">
    <property type="component" value="Unassembled WGS sequence"/>
</dbReference>
<name>A0A2U3DZ49_PURLI</name>
<reference evidence="3 4" key="2">
    <citation type="journal article" date="2016" name="Front. Microbiol.">
        <title>Genome and transcriptome sequences reveal the specific parasitism of the nematophagous Purpureocillium lilacinum 36-1.</title>
        <authorList>
            <person name="Xie J."/>
            <person name="Li S."/>
            <person name="Mo C."/>
            <person name="Xiao X."/>
            <person name="Peng D."/>
            <person name="Wang G."/>
            <person name="Xiao Y."/>
        </authorList>
    </citation>
    <scope>NUCLEOTIDE SEQUENCE [LARGE SCALE GENOMIC DNA]</scope>
    <source>
        <strain evidence="3 4">36-1</strain>
    </source>
</reference>
<dbReference type="AlphaFoldDB" id="A0A2U3DZ49"/>
<evidence type="ECO:0000313" key="5">
    <source>
        <dbReference type="Proteomes" id="UP001287286"/>
    </source>
</evidence>
<evidence type="ECO:0000313" key="3">
    <source>
        <dbReference type="EMBL" id="PWI67530.1"/>
    </source>
</evidence>